<dbReference type="AlphaFoldDB" id="A0A9N8YZN5"/>
<comment type="caution">
    <text evidence="2">The sequence shown here is derived from an EMBL/GenBank/DDBJ whole genome shotgun (WGS) entry which is preliminary data.</text>
</comment>
<evidence type="ECO:0000313" key="3">
    <source>
        <dbReference type="Proteomes" id="UP000789342"/>
    </source>
</evidence>
<name>A0A9N8YZN5_9GLOM</name>
<reference evidence="2" key="1">
    <citation type="submission" date="2021-06" db="EMBL/GenBank/DDBJ databases">
        <authorList>
            <person name="Kallberg Y."/>
            <person name="Tangrot J."/>
            <person name="Rosling A."/>
        </authorList>
    </citation>
    <scope>NUCLEOTIDE SEQUENCE</scope>
    <source>
        <strain evidence="2">CL551</strain>
    </source>
</reference>
<keyword evidence="3" id="KW-1185">Reference proteome</keyword>
<dbReference type="InterPro" id="IPR001810">
    <property type="entry name" value="F-box_dom"/>
</dbReference>
<accession>A0A9N8YZN5</accession>
<dbReference type="OrthoDB" id="2347106at2759"/>
<sequence>MSRSLPPEVLQETFKYLSGNGEYRVKDLFSCALTNREWCNSVIPILWNQPFSYYKQSQLNSVIITFMASLDAPTKNQLKKNGIKEPSLMSTPAFDYPSFMRSLNYNGLRVSIRRWCFHTLANKPIKNDIPFYYNLLLRAFVKLLCERCNNLDTFLVETCMNPWYFSDSTTNLDGAHLFLCEPGIHSLIAPVKKMKFNANSNIHHYLNNTKNIQLSQSQAEKLAALMIVKNYLEYFQLVNCIRFTSVILNALQSQSHSIKELIFLNVNFFDCTTFKGWPSFKKLEKLKFLRCGGINEEFIENLVGASFPNIVEVTVNFQEKSQRLEGWASKINEKFLSRADE</sequence>
<evidence type="ECO:0000259" key="1">
    <source>
        <dbReference type="Pfam" id="PF12937"/>
    </source>
</evidence>
<dbReference type="EMBL" id="CAJVPV010000423">
    <property type="protein sequence ID" value="CAG8456402.1"/>
    <property type="molecule type" value="Genomic_DNA"/>
</dbReference>
<protein>
    <submittedName>
        <fullName evidence="2">11844_t:CDS:1</fullName>
    </submittedName>
</protein>
<proteinExistence type="predicted"/>
<evidence type="ECO:0000313" key="2">
    <source>
        <dbReference type="EMBL" id="CAG8456402.1"/>
    </source>
</evidence>
<feature type="domain" description="F-box" evidence="1">
    <location>
        <begin position="4"/>
        <end position="51"/>
    </location>
</feature>
<gene>
    <name evidence="2" type="ORF">AMORRO_LOCUS1173</name>
</gene>
<organism evidence="2 3">
    <name type="scientific">Acaulospora morrowiae</name>
    <dbReference type="NCBI Taxonomy" id="94023"/>
    <lineage>
        <taxon>Eukaryota</taxon>
        <taxon>Fungi</taxon>
        <taxon>Fungi incertae sedis</taxon>
        <taxon>Mucoromycota</taxon>
        <taxon>Glomeromycotina</taxon>
        <taxon>Glomeromycetes</taxon>
        <taxon>Diversisporales</taxon>
        <taxon>Acaulosporaceae</taxon>
        <taxon>Acaulospora</taxon>
    </lineage>
</organism>
<dbReference type="CDD" id="cd09917">
    <property type="entry name" value="F-box_SF"/>
    <property type="match status" value="1"/>
</dbReference>
<dbReference type="Pfam" id="PF12937">
    <property type="entry name" value="F-box-like"/>
    <property type="match status" value="1"/>
</dbReference>
<dbReference type="Proteomes" id="UP000789342">
    <property type="component" value="Unassembled WGS sequence"/>
</dbReference>